<keyword evidence="2" id="KW-0255">Endonuclease</keyword>
<dbReference type="EMBL" id="CP061538">
    <property type="protein sequence ID" value="QNV40643.1"/>
    <property type="molecule type" value="Genomic_DNA"/>
</dbReference>
<dbReference type="InterPro" id="IPR044930">
    <property type="entry name" value="Homing_endonuclease_His-Me"/>
</dbReference>
<reference evidence="2 3" key="1">
    <citation type="submission" date="2020-09" db="EMBL/GenBank/DDBJ databases">
        <title>Investigation of environmental microbe.</title>
        <authorList>
            <person name="Ou Y."/>
            <person name="Kang Q."/>
        </authorList>
    </citation>
    <scope>NUCLEOTIDE SEQUENCE [LARGE SCALE GENOMIC DNA]</scope>
    <source>
        <strain evidence="2 3">KJZ-9</strain>
    </source>
</reference>
<dbReference type="SUPFAM" id="SSF54060">
    <property type="entry name" value="His-Me finger endonucleases"/>
    <property type="match status" value="1"/>
</dbReference>
<dbReference type="GO" id="GO:0004519">
    <property type="term" value="F:endonuclease activity"/>
    <property type="evidence" value="ECO:0007669"/>
    <property type="project" value="UniProtKB-KW"/>
</dbReference>
<keyword evidence="2" id="KW-0378">Hydrolase</keyword>
<feature type="domain" description="HNH nuclease" evidence="1">
    <location>
        <begin position="51"/>
        <end position="94"/>
    </location>
</feature>
<dbReference type="AlphaFoldDB" id="A0A7H2BLU7"/>
<protein>
    <submittedName>
        <fullName evidence="2">HNH endonuclease</fullName>
    </submittedName>
</protein>
<name>A0A7H2BLU7_9MICC</name>
<sequence>MANRRTRISPDERFWAKVEIPEDKTKCWLWTAGKIKQGYGGFHPDKDKTVLAHRWSYERCKGEIPDGLFIDHLCRNRTCVNPAHLEAVTNEENLARGYGFRLRNGMSDSCKHGHKYTPENTYRNPNRYSDIRCRECARIRDIRRGRGKKKEKITNG</sequence>
<dbReference type="Proteomes" id="UP000516421">
    <property type="component" value="Chromosome"/>
</dbReference>
<gene>
    <name evidence="2" type="ORF">IDM48_04370</name>
</gene>
<evidence type="ECO:0000313" key="3">
    <source>
        <dbReference type="Proteomes" id="UP000516421"/>
    </source>
</evidence>
<evidence type="ECO:0000313" key="2">
    <source>
        <dbReference type="EMBL" id="QNV40643.1"/>
    </source>
</evidence>
<dbReference type="InterPro" id="IPR044925">
    <property type="entry name" value="His-Me_finger_sf"/>
</dbReference>
<dbReference type="Pfam" id="PF13392">
    <property type="entry name" value="HNH_3"/>
    <property type="match status" value="1"/>
</dbReference>
<evidence type="ECO:0000259" key="1">
    <source>
        <dbReference type="Pfam" id="PF13392"/>
    </source>
</evidence>
<dbReference type="KEGG" id="rama:IDM48_04370"/>
<dbReference type="RefSeq" id="WP_145176316.1">
    <property type="nucleotide sequence ID" value="NZ_CP061538.1"/>
</dbReference>
<organism evidence="2 3">
    <name type="scientific">Rothia amarae</name>
    <dbReference type="NCBI Taxonomy" id="169480"/>
    <lineage>
        <taxon>Bacteria</taxon>
        <taxon>Bacillati</taxon>
        <taxon>Actinomycetota</taxon>
        <taxon>Actinomycetes</taxon>
        <taxon>Micrococcales</taxon>
        <taxon>Micrococcaceae</taxon>
        <taxon>Rothia</taxon>
    </lineage>
</organism>
<proteinExistence type="predicted"/>
<keyword evidence="2" id="KW-0540">Nuclease</keyword>
<dbReference type="Gene3D" id="3.90.75.10">
    <property type="entry name" value="Homing Intron 3 (I-ppo) Encoded Endonuclease, Chain A"/>
    <property type="match status" value="1"/>
</dbReference>
<dbReference type="InterPro" id="IPR003615">
    <property type="entry name" value="HNH_nuc"/>
</dbReference>
<accession>A0A7H2BLU7</accession>
<keyword evidence="3" id="KW-1185">Reference proteome</keyword>